<keyword evidence="5" id="KW-0418">Kinase</keyword>
<dbReference type="Pfam" id="PF00512">
    <property type="entry name" value="HisKA"/>
    <property type="match status" value="1"/>
</dbReference>
<keyword evidence="7" id="KW-0472">Membrane</keyword>
<keyword evidence="6" id="KW-0902">Two-component regulatory system</keyword>
<dbReference type="SUPFAM" id="SSF55874">
    <property type="entry name" value="ATPase domain of HSP90 chaperone/DNA topoisomerase II/histidine kinase"/>
    <property type="match status" value="1"/>
</dbReference>
<feature type="domain" description="Histidine kinase" evidence="8">
    <location>
        <begin position="124"/>
        <end position="340"/>
    </location>
</feature>
<evidence type="ECO:0000256" key="1">
    <source>
        <dbReference type="ARBA" id="ARBA00000085"/>
    </source>
</evidence>
<dbReference type="FunFam" id="1.10.287.130:FF:000001">
    <property type="entry name" value="Two-component sensor histidine kinase"/>
    <property type="match status" value="1"/>
</dbReference>
<evidence type="ECO:0000259" key="9">
    <source>
        <dbReference type="PROSITE" id="PS50113"/>
    </source>
</evidence>
<organism evidence="10">
    <name type="scientific">marine sediment metagenome</name>
    <dbReference type="NCBI Taxonomy" id="412755"/>
    <lineage>
        <taxon>unclassified sequences</taxon>
        <taxon>metagenomes</taxon>
        <taxon>ecological metagenomes</taxon>
    </lineage>
</organism>
<evidence type="ECO:0000259" key="8">
    <source>
        <dbReference type="PROSITE" id="PS50109"/>
    </source>
</evidence>
<keyword evidence="3" id="KW-0597">Phosphoprotein</keyword>
<dbReference type="InterPro" id="IPR000700">
    <property type="entry name" value="PAS-assoc_C"/>
</dbReference>
<dbReference type="PANTHER" id="PTHR43711:SF31">
    <property type="entry name" value="HISTIDINE KINASE"/>
    <property type="match status" value="1"/>
</dbReference>
<evidence type="ECO:0000256" key="6">
    <source>
        <dbReference type="ARBA" id="ARBA00023012"/>
    </source>
</evidence>
<evidence type="ECO:0000256" key="7">
    <source>
        <dbReference type="ARBA" id="ARBA00023136"/>
    </source>
</evidence>
<evidence type="ECO:0000256" key="2">
    <source>
        <dbReference type="ARBA" id="ARBA00012438"/>
    </source>
</evidence>
<dbReference type="EMBL" id="BARV01006330">
    <property type="protein sequence ID" value="GAI11350.1"/>
    <property type="molecule type" value="Genomic_DNA"/>
</dbReference>
<dbReference type="Gene3D" id="1.10.287.130">
    <property type="match status" value="1"/>
</dbReference>
<evidence type="ECO:0000256" key="3">
    <source>
        <dbReference type="ARBA" id="ARBA00022553"/>
    </source>
</evidence>
<dbReference type="SMART" id="SM00388">
    <property type="entry name" value="HisKA"/>
    <property type="match status" value="1"/>
</dbReference>
<dbReference type="PANTHER" id="PTHR43711">
    <property type="entry name" value="TWO-COMPONENT HISTIDINE KINASE"/>
    <property type="match status" value="1"/>
</dbReference>
<dbReference type="FunFam" id="3.30.565.10:FF:000006">
    <property type="entry name" value="Sensor histidine kinase WalK"/>
    <property type="match status" value="1"/>
</dbReference>
<accession>X1M9H2</accession>
<dbReference type="CDD" id="cd00082">
    <property type="entry name" value="HisKA"/>
    <property type="match status" value="1"/>
</dbReference>
<feature type="non-terminal residue" evidence="10">
    <location>
        <position position="1"/>
    </location>
</feature>
<dbReference type="AlphaFoldDB" id="X1M9H2"/>
<name>X1M9H2_9ZZZZ</name>
<sequence length="350" mass="39275">AKDYTIKMANSAARQSSPGNGLTCYALTHEFTQPCGGSVHACPLEEVRKNKKPVVVEHIHRNRNGDVRNIEIHAYPILDRKGNVIQMIEHCLDITDRKRAEDVIREQNERLRELDRMKSIFVSTAAHELRTPLNSILCFSEILLTKKMNRERHNRFLKIINEGAHGLAKLIDELLDVSRIESERRYKIKKVPVELREVILGSVNSFEAQTDKHDFEVNIPRDLALVQADKHKISQVMDNLVGNAVKFSPVGGKIMVAAEQVDGEMKISVADNGMGIPKKDLPHIFDRFYRADNASTRTAAGMGLGLAIAKYVVESHGGKIWAESEVGKGSTFCFTLPLRGVMSKRGRKMS</sequence>
<evidence type="ECO:0000313" key="10">
    <source>
        <dbReference type="EMBL" id="GAI11350.1"/>
    </source>
</evidence>
<proteinExistence type="predicted"/>
<dbReference type="GO" id="GO:0000155">
    <property type="term" value="F:phosphorelay sensor kinase activity"/>
    <property type="evidence" value="ECO:0007669"/>
    <property type="project" value="InterPro"/>
</dbReference>
<dbReference type="Pfam" id="PF02518">
    <property type="entry name" value="HATPase_c"/>
    <property type="match status" value="1"/>
</dbReference>
<dbReference type="SUPFAM" id="SSF47384">
    <property type="entry name" value="Homodimeric domain of signal transducing histidine kinase"/>
    <property type="match status" value="1"/>
</dbReference>
<dbReference type="EC" id="2.7.13.3" evidence="2"/>
<dbReference type="InterPro" id="IPR003594">
    <property type="entry name" value="HATPase_dom"/>
</dbReference>
<dbReference type="SMART" id="SM00387">
    <property type="entry name" value="HATPase_c"/>
    <property type="match status" value="1"/>
</dbReference>
<dbReference type="InterPro" id="IPR005467">
    <property type="entry name" value="His_kinase_dom"/>
</dbReference>
<dbReference type="InterPro" id="IPR036097">
    <property type="entry name" value="HisK_dim/P_sf"/>
</dbReference>
<feature type="domain" description="PAC" evidence="9">
    <location>
        <begin position="54"/>
        <end position="106"/>
    </location>
</feature>
<dbReference type="PROSITE" id="PS50113">
    <property type="entry name" value="PAC"/>
    <property type="match status" value="1"/>
</dbReference>
<evidence type="ECO:0000256" key="5">
    <source>
        <dbReference type="ARBA" id="ARBA00022777"/>
    </source>
</evidence>
<dbReference type="Gene3D" id="3.30.565.10">
    <property type="entry name" value="Histidine kinase-like ATPase, C-terminal domain"/>
    <property type="match status" value="1"/>
</dbReference>
<dbReference type="PRINTS" id="PR00344">
    <property type="entry name" value="BCTRLSENSOR"/>
</dbReference>
<dbReference type="InterPro" id="IPR003661">
    <property type="entry name" value="HisK_dim/P_dom"/>
</dbReference>
<dbReference type="Gene3D" id="3.30.450.20">
    <property type="entry name" value="PAS domain"/>
    <property type="match status" value="1"/>
</dbReference>
<comment type="catalytic activity">
    <reaction evidence="1">
        <text>ATP + protein L-histidine = ADP + protein N-phospho-L-histidine.</text>
        <dbReference type="EC" id="2.7.13.3"/>
    </reaction>
</comment>
<dbReference type="InterPro" id="IPR036890">
    <property type="entry name" value="HATPase_C_sf"/>
</dbReference>
<dbReference type="InterPro" id="IPR013656">
    <property type="entry name" value="PAS_4"/>
</dbReference>
<dbReference type="CDD" id="cd00130">
    <property type="entry name" value="PAS"/>
    <property type="match status" value="1"/>
</dbReference>
<dbReference type="PROSITE" id="PS50109">
    <property type="entry name" value="HIS_KIN"/>
    <property type="match status" value="1"/>
</dbReference>
<dbReference type="InterPro" id="IPR004358">
    <property type="entry name" value="Sig_transdc_His_kin-like_C"/>
</dbReference>
<dbReference type="CDD" id="cd00075">
    <property type="entry name" value="HATPase"/>
    <property type="match status" value="1"/>
</dbReference>
<comment type="caution">
    <text evidence="10">The sequence shown here is derived from an EMBL/GenBank/DDBJ whole genome shotgun (WGS) entry which is preliminary data.</text>
</comment>
<dbReference type="InterPro" id="IPR035965">
    <property type="entry name" value="PAS-like_dom_sf"/>
</dbReference>
<dbReference type="Pfam" id="PF08448">
    <property type="entry name" value="PAS_4"/>
    <property type="match status" value="1"/>
</dbReference>
<dbReference type="InterPro" id="IPR050736">
    <property type="entry name" value="Sensor_HK_Regulatory"/>
</dbReference>
<keyword evidence="4" id="KW-0808">Transferase</keyword>
<protein>
    <recommendedName>
        <fullName evidence="2">histidine kinase</fullName>
        <ecNumber evidence="2">2.7.13.3</ecNumber>
    </recommendedName>
</protein>
<gene>
    <name evidence="10" type="ORF">S06H3_12965</name>
</gene>
<evidence type="ECO:0000256" key="4">
    <source>
        <dbReference type="ARBA" id="ARBA00022679"/>
    </source>
</evidence>
<reference evidence="10" key="1">
    <citation type="journal article" date="2014" name="Front. Microbiol.">
        <title>High frequency of phylogenetically diverse reductive dehalogenase-homologous genes in deep subseafloor sedimentary metagenomes.</title>
        <authorList>
            <person name="Kawai M."/>
            <person name="Futagami T."/>
            <person name="Toyoda A."/>
            <person name="Takaki Y."/>
            <person name="Nishi S."/>
            <person name="Hori S."/>
            <person name="Arai W."/>
            <person name="Tsubouchi T."/>
            <person name="Morono Y."/>
            <person name="Uchiyama I."/>
            <person name="Ito T."/>
            <person name="Fujiyama A."/>
            <person name="Inagaki F."/>
            <person name="Takami H."/>
        </authorList>
    </citation>
    <scope>NUCLEOTIDE SEQUENCE</scope>
    <source>
        <strain evidence="10">Expedition CK06-06</strain>
    </source>
</reference>
<dbReference type="InterPro" id="IPR000014">
    <property type="entry name" value="PAS"/>
</dbReference>
<dbReference type="SUPFAM" id="SSF55785">
    <property type="entry name" value="PYP-like sensor domain (PAS domain)"/>
    <property type="match status" value="1"/>
</dbReference>